<dbReference type="Proteomes" id="UP001596378">
    <property type="component" value="Unassembled WGS sequence"/>
</dbReference>
<organism evidence="3 4">
    <name type="scientific">Cohnella cellulosilytica</name>
    <dbReference type="NCBI Taxonomy" id="986710"/>
    <lineage>
        <taxon>Bacteria</taxon>
        <taxon>Bacillati</taxon>
        <taxon>Bacillota</taxon>
        <taxon>Bacilli</taxon>
        <taxon>Bacillales</taxon>
        <taxon>Paenibacillaceae</taxon>
        <taxon>Cohnella</taxon>
    </lineage>
</organism>
<feature type="transmembrane region" description="Helical" evidence="2">
    <location>
        <begin position="63"/>
        <end position="81"/>
    </location>
</feature>
<reference evidence="4" key="1">
    <citation type="journal article" date="2019" name="Int. J. Syst. Evol. Microbiol.">
        <title>The Global Catalogue of Microorganisms (GCM) 10K type strain sequencing project: providing services to taxonomists for standard genome sequencing and annotation.</title>
        <authorList>
            <consortium name="The Broad Institute Genomics Platform"/>
            <consortium name="The Broad Institute Genome Sequencing Center for Infectious Disease"/>
            <person name="Wu L."/>
            <person name="Ma J."/>
        </authorList>
    </citation>
    <scope>NUCLEOTIDE SEQUENCE [LARGE SCALE GENOMIC DNA]</scope>
    <source>
        <strain evidence="4">KCTC 12907</strain>
    </source>
</reference>
<evidence type="ECO:0000313" key="3">
    <source>
        <dbReference type="EMBL" id="MFC7151939.1"/>
    </source>
</evidence>
<dbReference type="RefSeq" id="WP_378046543.1">
    <property type="nucleotide sequence ID" value="NZ_JBHMDN010000011.1"/>
</dbReference>
<evidence type="ECO:0000256" key="1">
    <source>
        <dbReference type="SAM" id="Coils"/>
    </source>
</evidence>
<feature type="transmembrane region" description="Helical" evidence="2">
    <location>
        <begin position="36"/>
        <end position="57"/>
    </location>
</feature>
<sequence>MGVIYSISFMLGNLFAYAHLLSIAKKVFEKRNIEQSFLFLIILLSHIVPPVIVVTFFQSNAPIFYHLMMIAALVITGNRWSKIWSKEMDKLEEQLDRNETELPFEHKNIDQRSIIEQLISGVEELFYIVHWPYISRTF</sequence>
<evidence type="ECO:0000256" key="2">
    <source>
        <dbReference type="SAM" id="Phobius"/>
    </source>
</evidence>
<keyword evidence="1" id="KW-0175">Coiled coil</keyword>
<feature type="coiled-coil region" evidence="1">
    <location>
        <begin position="81"/>
        <end position="108"/>
    </location>
</feature>
<name>A0ABW2FJ46_9BACL</name>
<feature type="transmembrane region" description="Helical" evidence="2">
    <location>
        <begin position="6"/>
        <end position="24"/>
    </location>
</feature>
<protein>
    <submittedName>
        <fullName evidence="3">Uncharacterized protein</fullName>
    </submittedName>
</protein>
<keyword evidence="4" id="KW-1185">Reference proteome</keyword>
<gene>
    <name evidence="3" type="ORF">ACFQMJ_25665</name>
</gene>
<keyword evidence="2" id="KW-0812">Transmembrane</keyword>
<proteinExistence type="predicted"/>
<comment type="caution">
    <text evidence="3">The sequence shown here is derived from an EMBL/GenBank/DDBJ whole genome shotgun (WGS) entry which is preliminary data.</text>
</comment>
<accession>A0ABW2FJ46</accession>
<keyword evidence="2" id="KW-0472">Membrane</keyword>
<dbReference type="EMBL" id="JBHTAI010000019">
    <property type="protein sequence ID" value="MFC7151939.1"/>
    <property type="molecule type" value="Genomic_DNA"/>
</dbReference>
<evidence type="ECO:0000313" key="4">
    <source>
        <dbReference type="Proteomes" id="UP001596378"/>
    </source>
</evidence>
<keyword evidence="2" id="KW-1133">Transmembrane helix</keyword>